<dbReference type="PANTHER" id="PTHR43243">
    <property type="entry name" value="INNER MEMBRANE TRANSPORTER YGJI-RELATED"/>
    <property type="match status" value="1"/>
</dbReference>
<dbReference type="PANTHER" id="PTHR43243:SF15">
    <property type="entry name" value="CATIONIC AMINO ACID TRANSPORTER 4, VACUOLAR"/>
    <property type="match status" value="1"/>
</dbReference>
<comment type="caution">
    <text evidence="2">The sequence shown here is derived from an EMBL/GenBank/DDBJ whole genome shotgun (WGS) entry which is preliminary data.</text>
</comment>
<feature type="non-terminal residue" evidence="2">
    <location>
        <position position="194"/>
    </location>
</feature>
<name>A0A103Y8C6_CYNCS</name>
<sequence length="194" mass="21697">MGLTSPSRPTSPPRPPILTQDKLGLIRLPGVETWYGELVINVQRLYELSPAAEVLDCLHVNFCVWFNDTQQCSTAVAVLFSRRWRQDKLGLIRLPRVETWYGELVINVQVMMLVTQIQMKVKDYQLEHINYGEALQLVGDLCLVEVEATIGAGVYIFVGIVAKEQTGPAITISFLIVGIAAELSPLCFAELEEH</sequence>
<organism evidence="2 3">
    <name type="scientific">Cynara cardunculus var. scolymus</name>
    <name type="common">Globe artichoke</name>
    <name type="synonym">Cynara scolymus</name>
    <dbReference type="NCBI Taxonomy" id="59895"/>
    <lineage>
        <taxon>Eukaryota</taxon>
        <taxon>Viridiplantae</taxon>
        <taxon>Streptophyta</taxon>
        <taxon>Embryophyta</taxon>
        <taxon>Tracheophyta</taxon>
        <taxon>Spermatophyta</taxon>
        <taxon>Magnoliopsida</taxon>
        <taxon>eudicotyledons</taxon>
        <taxon>Gunneridae</taxon>
        <taxon>Pentapetalae</taxon>
        <taxon>asterids</taxon>
        <taxon>campanulids</taxon>
        <taxon>Asterales</taxon>
        <taxon>Asteraceae</taxon>
        <taxon>Carduoideae</taxon>
        <taxon>Cardueae</taxon>
        <taxon>Carduinae</taxon>
        <taxon>Cynara</taxon>
    </lineage>
</organism>
<dbReference type="EMBL" id="LEKV01002147">
    <property type="protein sequence ID" value="KVI04400.1"/>
    <property type="molecule type" value="Genomic_DNA"/>
</dbReference>
<dbReference type="GO" id="GO:0015171">
    <property type="term" value="F:amino acid transmembrane transporter activity"/>
    <property type="evidence" value="ECO:0007669"/>
    <property type="project" value="TreeGrafter"/>
</dbReference>
<accession>A0A103Y8C6</accession>
<evidence type="ECO:0000313" key="2">
    <source>
        <dbReference type="EMBL" id="KVI04400.1"/>
    </source>
</evidence>
<comment type="similarity">
    <text evidence="1">Belongs to the amino acid-polyamine-organocation (APC) superfamily. Cationic amino acid transporter (CAT) (TC 2.A.3.3) family.</text>
</comment>
<dbReference type="Proteomes" id="UP000243975">
    <property type="component" value="Unassembled WGS sequence"/>
</dbReference>
<proteinExistence type="inferred from homology"/>
<evidence type="ECO:0000256" key="1">
    <source>
        <dbReference type="ARBA" id="ARBA00008572"/>
    </source>
</evidence>
<protein>
    <submittedName>
        <fullName evidence="2">Amino acid/polyamine transporter I</fullName>
    </submittedName>
</protein>
<gene>
    <name evidence="2" type="ORF">Ccrd_017286</name>
</gene>
<keyword evidence="3" id="KW-1185">Reference proteome</keyword>
<dbReference type="Gene3D" id="1.20.1740.10">
    <property type="entry name" value="Amino acid/polyamine transporter I"/>
    <property type="match status" value="1"/>
</dbReference>
<reference evidence="2 3" key="1">
    <citation type="journal article" date="2016" name="Sci. Rep.">
        <title>The genome sequence of the outbreeding globe artichoke constructed de novo incorporating a phase-aware low-pass sequencing strategy of F1 progeny.</title>
        <authorList>
            <person name="Scaglione D."/>
            <person name="Reyes-Chin-Wo S."/>
            <person name="Acquadro A."/>
            <person name="Froenicke L."/>
            <person name="Portis E."/>
            <person name="Beitel C."/>
            <person name="Tirone M."/>
            <person name="Mauro R."/>
            <person name="Lo Monaco A."/>
            <person name="Mauromicale G."/>
            <person name="Faccioli P."/>
            <person name="Cattivelli L."/>
            <person name="Rieseberg L."/>
            <person name="Michelmore R."/>
            <person name="Lanteri S."/>
        </authorList>
    </citation>
    <scope>NUCLEOTIDE SEQUENCE [LARGE SCALE GENOMIC DNA]</scope>
    <source>
        <strain evidence="2">2C</strain>
    </source>
</reference>
<dbReference type="AlphaFoldDB" id="A0A103Y8C6"/>
<evidence type="ECO:0000313" key="3">
    <source>
        <dbReference type="Proteomes" id="UP000243975"/>
    </source>
</evidence>
<dbReference type="Gramene" id="KVI04400">
    <property type="protein sequence ID" value="KVI04400"/>
    <property type="gene ID" value="Ccrd_017286"/>
</dbReference>